<dbReference type="Proteomes" id="UP000829992">
    <property type="component" value="Chromosome"/>
</dbReference>
<dbReference type="Gene3D" id="3.30.420.10">
    <property type="entry name" value="Ribonuclease H-like superfamily/Ribonuclease H"/>
    <property type="match status" value="1"/>
</dbReference>
<evidence type="ECO:0000313" key="3">
    <source>
        <dbReference type="Proteomes" id="UP000829992"/>
    </source>
</evidence>
<dbReference type="InterPro" id="IPR012337">
    <property type="entry name" value="RNaseH-like_sf"/>
</dbReference>
<reference evidence="2 3" key="1">
    <citation type="submission" date="2022-05" db="EMBL/GenBank/DDBJ databases">
        <authorList>
            <person name="Zhou X."/>
            <person name="Li K."/>
            <person name="Man Y."/>
        </authorList>
    </citation>
    <scope>NUCLEOTIDE SEQUENCE [LARGE SCALE GENOMIC DNA]</scope>
    <source>
        <strain evidence="2 3">MS405</strain>
    </source>
</reference>
<dbReference type="RefSeq" id="WP_249586312.1">
    <property type="nucleotide sequence ID" value="NZ_CP097289.1"/>
</dbReference>
<organism evidence="2 3">
    <name type="scientific">Streptomyces durmitorensis</name>
    <dbReference type="NCBI Taxonomy" id="319947"/>
    <lineage>
        <taxon>Bacteria</taxon>
        <taxon>Bacillati</taxon>
        <taxon>Actinomycetota</taxon>
        <taxon>Actinomycetes</taxon>
        <taxon>Kitasatosporales</taxon>
        <taxon>Streptomycetaceae</taxon>
        <taxon>Streptomyces</taxon>
    </lineage>
</organism>
<dbReference type="InterPro" id="IPR001584">
    <property type="entry name" value="Integrase_cat-core"/>
</dbReference>
<accession>A0ABY4PMH0</accession>
<name>A0ABY4PMH0_9ACTN</name>
<dbReference type="InterPro" id="IPR036397">
    <property type="entry name" value="RNaseH_sf"/>
</dbReference>
<sequence>MSDRDKDAEILALRHQLTVLERQVGAERAKLAPEDRAFLAALLAPLPRPVLRRLRLLVRPDTVLRWHRDLIKRHHARPCRPKKPGRPPTVHSIRRLVLRLVRENPSWGYRRVHGELTTLGIKVAASTVWEILTSEGIDPAPDRAATTWADFLRSQADALMACDFIETVTLTGQRQYILAVIEHVTRRIRILGTTAHPTAAWVCQAARNLAMDLTDAQATHAYLVRDRDAKYPALSDEILCNAGIQVVRTGVRIPRMNAIMERWVQTCRHELLDRTLIWNERHLRHALHQFELHYNTHRPHQAIDQAAPLRAVPAPLPHAQITQLTVRRRDRLGGVLHEYQHAA</sequence>
<dbReference type="PROSITE" id="PS50994">
    <property type="entry name" value="INTEGRASE"/>
    <property type="match status" value="1"/>
</dbReference>
<keyword evidence="3" id="KW-1185">Reference proteome</keyword>
<evidence type="ECO:0000313" key="2">
    <source>
        <dbReference type="EMBL" id="UQT54821.1"/>
    </source>
</evidence>
<dbReference type="Pfam" id="PF13683">
    <property type="entry name" value="rve_3"/>
    <property type="match status" value="1"/>
</dbReference>
<dbReference type="SUPFAM" id="SSF53098">
    <property type="entry name" value="Ribonuclease H-like"/>
    <property type="match status" value="1"/>
</dbReference>
<dbReference type="EMBL" id="CP097289">
    <property type="protein sequence ID" value="UQT54821.1"/>
    <property type="molecule type" value="Genomic_DNA"/>
</dbReference>
<evidence type="ECO:0000259" key="1">
    <source>
        <dbReference type="PROSITE" id="PS50994"/>
    </source>
</evidence>
<protein>
    <submittedName>
        <fullName evidence="2">Integrase core domain-containing protein</fullName>
    </submittedName>
</protein>
<feature type="domain" description="Integrase catalytic" evidence="1">
    <location>
        <begin position="137"/>
        <end position="316"/>
    </location>
</feature>
<gene>
    <name evidence="2" type="ORF">M4V62_06780</name>
</gene>
<proteinExistence type="predicted"/>